<proteinExistence type="predicted"/>
<comment type="subcellular location">
    <subcellularLocation>
        <location evidence="1">Endomembrane system</location>
        <topology evidence="1">Multi-pass membrane protein</topology>
    </subcellularLocation>
</comment>
<dbReference type="Proteomes" id="UP000708208">
    <property type="component" value="Unassembled WGS sequence"/>
</dbReference>
<evidence type="ECO:0000256" key="7">
    <source>
        <dbReference type="ARBA" id="ARBA00023136"/>
    </source>
</evidence>
<evidence type="ECO:0000313" key="11">
    <source>
        <dbReference type="Proteomes" id="UP000708208"/>
    </source>
</evidence>
<protein>
    <recommendedName>
        <fullName evidence="9">ABC transmembrane type-1 domain-containing protein</fullName>
    </recommendedName>
</protein>
<evidence type="ECO:0000256" key="6">
    <source>
        <dbReference type="ARBA" id="ARBA00022989"/>
    </source>
</evidence>
<dbReference type="InterPro" id="IPR011527">
    <property type="entry name" value="ABC1_TM_dom"/>
</dbReference>
<sequence length="130" mass="14917">VTVVYICIQRFYAATSRQLRRLGSISRSPVFTHFGETLAGLSTIRAFKVQRQFLKELERKLDMDLVTTFLFICTNRWIAFILECMGNLIVMFAGMFTLLYHIDGGKTGLSISYALSITVYLNFLIKQTLE</sequence>
<gene>
    <name evidence="10" type="ORF">AFUS01_LOCUS36111</name>
</gene>
<evidence type="ECO:0000313" key="10">
    <source>
        <dbReference type="EMBL" id="CAG7826040.1"/>
    </source>
</evidence>
<keyword evidence="5" id="KW-0067">ATP-binding</keyword>
<keyword evidence="2 8" id="KW-0812">Transmembrane</keyword>
<feature type="non-terminal residue" evidence="10">
    <location>
        <position position="1"/>
    </location>
</feature>
<feature type="domain" description="ABC transmembrane type-1" evidence="9">
    <location>
        <begin position="1"/>
        <end position="130"/>
    </location>
</feature>
<dbReference type="GO" id="GO:0016020">
    <property type="term" value="C:membrane"/>
    <property type="evidence" value="ECO:0007669"/>
    <property type="project" value="InterPro"/>
</dbReference>
<dbReference type="GO" id="GO:0140359">
    <property type="term" value="F:ABC-type transporter activity"/>
    <property type="evidence" value="ECO:0007669"/>
    <property type="project" value="InterPro"/>
</dbReference>
<keyword evidence="7 8" id="KW-0472">Membrane</keyword>
<accession>A0A8J2LP79</accession>
<evidence type="ECO:0000256" key="4">
    <source>
        <dbReference type="ARBA" id="ARBA00022741"/>
    </source>
</evidence>
<dbReference type="GO" id="GO:0012505">
    <property type="term" value="C:endomembrane system"/>
    <property type="evidence" value="ECO:0007669"/>
    <property type="project" value="UniProtKB-SubCell"/>
</dbReference>
<keyword evidence="11" id="KW-1185">Reference proteome</keyword>
<keyword evidence="6 8" id="KW-1133">Transmembrane helix</keyword>
<reference evidence="10" key="1">
    <citation type="submission" date="2021-06" db="EMBL/GenBank/DDBJ databases">
        <authorList>
            <person name="Hodson N. C."/>
            <person name="Mongue J. A."/>
            <person name="Jaron S. K."/>
        </authorList>
    </citation>
    <scope>NUCLEOTIDE SEQUENCE</scope>
</reference>
<dbReference type="GO" id="GO:0005524">
    <property type="term" value="F:ATP binding"/>
    <property type="evidence" value="ECO:0007669"/>
    <property type="project" value="UniProtKB-KW"/>
</dbReference>
<evidence type="ECO:0000259" key="9">
    <source>
        <dbReference type="PROSITE" id="PS50929"/>
    </source>
</evidence>
<dbReference type="PROSITE" id="PS50929">
    <property type="entry name" value="ABC_TM1F"/>
    <property type="match status" value="1"/>
</dbReference>
<comment type="caution">
    <text evidence="10">The sequence shown here is derived from an EMBL/GenBank/DDBJ whole genome shotgun (WGS) entry which is preliminary data.</text>
</comment>
<feature type="non-terminal residue" evidence="10">
    <location>
        <position position="130"/>
    </location>
</feature>
<evidence type="ECO:0000256" key="2">
    <source>
        <dbReference type="ARBA" id="ARBA00022692"/>
    </source>
</evidence>
<dbReference type="OrthoDB" id="6500128at2759"/>
<dbReference type="EMBL" id="CAJVCH010538386">
    <property type="protein sequence ID" value="CAG7826040.1"/>
    <property type="molecule type" value="Genomic_DNA"/>
</dbReference>
<feature type="transmembrane region" description="Helical" evidence="8">
    <location>
        <begin position="77"/>
        <end position="102"/>
    </location>
</feature>
<evidence type="ECO:0000256" key="1">
    <source>
        <dbReference type="ARBA" id="ARBA00004127"/>
    </source>
</evidence>
<dbReference type="Pfam" id="PF00664">
    <property type="entry name" value="ABC_membrane"/>
    <property type="match status" value="1"/>
</dbReference>
<dbReference type="InterPro" id="IPR050173">
    <property type="entry name" value="ABC_transporter_C-like"/>
</dbReference>
<dbReference type="PANTHER" id="PTHR24223">
    <property type="entry name" value="ATP-BINDING CASSETTE SUB-FAMILY C"/>
    <property type="match status" value="1"/>
</dbReference>
<evidence type="ECO:0000256" key="8">
    <source>
        <dbReference type="SAM" id="Phobius"/>
    </source>
</evidence>
<feature type="transmembrane region" description="Helical" evidence="8">
    <location>
        <begin position="108"/>
        <end position="125"/>
    </location>
</feature>
<keyword evidence="4" id="KW-0547">Nucleotide-binding</keyword>
<dbReference type="PANTHER" id="PTHR24223:SF443">
    <property type="entry name" value="MULTIDRUG-RESISTANCE LIKE PROTEIN 1, ISOFORM I"/>
    <property type="match status" value="1"/>
</dbReference>
<evidence type="ECO:0000256" key="5">
    <source>
        <dbReference type="ARBA" id="ARBA00022840"/>
    </source>
</evidence>
<evidence type="ECO:0000256" key="3">
    <source>
        <dbReference type="ARBA" id="ARBA00022737"/>
    </source>
</evidence>
<dbReference type="AlphaFoldDB" id="A0A8J2LP79"/>
<keyword evidence="3" id="KW-0677">Repeat</keyword>
<organism evidence="10 11">
    <name type="scientific">Allacma fusca</name>
    <dbReference type="NCBI Taxonomy" id="39272"/>
    <lineage>
        <taxon>Eukaryota</taxon>
        <taxon>Metazoa</taxon>
        <taxon>Ecdysozoa</taxon>
        <taxon>Arthropoda</taxon>
        <taxon>Hexapoda</taxon>
        <taxon>Collembola</taxon>
        <taxon>Symphypleona</taxon>
        <taxon>Sminthuridae</taxon>
        <taxon>Allacma</taxon>
    </lineage>
</organism>
<name>A0A8J2LP79_9HEXA</name>